<protein>
    <submittedName>
        <fullName evidence="3">Uncharacterized protein</fullName>
    </submittedName>
</protein>
<feature type="compositionally biased region" description="Basic residues" evidence="1">
    <location>
        <begin position="60"/>
        <end position="70"/>
    </location>
</feature>
<accession>A0A0H5RQM1</accession>
<dbReference type="STRING" id="146018.BN2156_03130"/>
<keyword evidence="4" id="KW-1185">Reference proteome</keyword>
<evidence type="ECO:0000313" key="3">
    <source>
        <dbReference type="EMBL" id="CRZ16263.1"/>
    </source>
</evidence>
<evidence type="ECO:0000313" key="4">
    <source>
        <dbReference type="Proteomes" id="UP000199147"/>
    </source>
</evidence>
<evidence type="ECO:0000256" key="1">
    <source>
        <dbReference type="SAM" id="MobiDB-lite"/>
    </source>
</evidence>
<feature type="signal peptide" evidence="2">
    <location>
        <begin position="1"/>
        <end position="30"/>
    </location>
</feature>
<gene>
    <name evidence="3" type="ORF">BN2156_03130</name>
</gene>
<dbReference type="RefSeq" id="WP_090515244.1">
    <property type="nucleotide sequence ID" value="NZ_CWKH01000001.1"/>
</dbReference>
<dbReference type="EMBL" id="CWKH01000001">
    <property type="protein sequence ID" value="CRZ16263.1"/>
    <property type="molecule type" value="Genomic_DNA"/>
</dbReference>
<dbReference type="Proteomes" id="UP000199147">
    <property type="component" value="Unassembled WGS sequence"/>
</dbReference>
<organism evidence="3 4">
    <name type="scientific">Mycolicibacterium neworleansense</name>
    <dbReference type="NCBI Taxonomy" id="146018"/>
    <lineage>
        <taxon>Bacteria</taxon>
        <taxon>Bacillati</taxon>
        <taxon>Actinomycetota</taxon>
        <taxon>Actinomycetes</taxon>
        <taxon>Mycobacteriales</taxon>
        <taxon>Mycobacteriaceae</taxon>
        <taxon>Mycolicibacterium</taxon>
    </lineage>
</organism>
<name>A0A0H5RQM1_9MYCO</name>
<feature type="compositionally biased region" description="Polar residues" evidence="1">
    <location>
        <begin position="34"/>
        <end position="58"/>
    </location>
</feature>
<feature type="region of interest" description="Disordered" evidence="1">
    <location>
        <begin position="29"/>
        <end position="70"/>
    </location>
</feature>
<evidence type="ECO:0000256" key="2">
    <source>
        <dbReference type="SAM" id="SignalP"/>
    </source>
</evidence>
<reference evidence="4" key="1">
    <citation type="submission" date="2015-07" db="EMBL/GenBank/DDBJ databases">
        <authorList>
            <person name="Urmite Genomes"/>
        </authorList>
    </citation>
    <scope>NUCLEOTIDE SEQUENCE [LARGE SCALE GENOMIC DNA]</scope>
    <source>
        <strain evidence="4">type strain: ATCC 49404</strain>
    </source>
</reference>
<dbReference type="AlphaFoldDB" id="A0A0H5RQM1"/>
<proteinExistence type="predicted"/>
<keyword evidence="2" id="KW-0732">Signal</keyword>
<sequence length="70" mass="7191" precursor="true">MSTITRRIAAGFTLAAAPALIALGAATAHADASVANTGPSVSTHQAFPNQHNMPQPGSATHHHHQHNHGK</sequence>
<feature type="chain" id="PRO_5005224156" evidence="2">
    <location>
        <begin position="31"/>
        <end position="70"/>
    </location>
</feature>